<evidence type="ECO:0000256" key="3">
    <source>
        <dbReference type="ARBA" id="ARBA00022448"/>
    </source>
</evidence>
<dbReference type="PANTHER" id="PTHR46494:SF1">
    <property type="entry name" value="CORA FAMILY METAL ION TRANSPORTER (EUROFUNG)"/>
    <property type="match status" value="1"/>
</dbReference>
<gene>
    <name evidence="12 14" type="primary">corA</name>
    <name evidence="14" type="ORF">SAE01_45590</name>
</gene>
<dbReference type="SUPFAM" id="SSF143865">
    <property type="entry name" value="CorA soluble domain-like"/>
    <property type="match status" value="1"/>
</dbReference>
<dbReference type="AlphaFoldDB" id="A0A512BJC1"/>
<evidence type="ECO:0000313" key="15">
    <source>
        <dbReference type="Proteomes" id="UP000321513"/>
    </source>
</evidence>
<sequence length="364" mass="42332">MRPKKYLKYLIEPIFNTHRTKEIFNYNPATPPEREEAKSTKIFVYNYDPGSISACELKDVRETFIYRDSDKVSWINIDGIVKATVEEVCQQFEIHPLLVEDILSIGQRPKMDDIEGIMFCQLNMLYFNDNNCAVEQEQISIALGKNFVITFQEDAHRDVFNNIREKLKVPSSRLRTRGADYLCYSLIDMIVDHYFEVIEKLGEKIEALEEEIIRVNNKRSLAKLNALRKEMIVLKRNVGPVRELVNGFIKSESELLDDKINKYYKDAYDHIVQANDVAENYREILASLQDLYINQVNLKMNEVMKVMAIVTCLLAPGSVIGGIFGMNFDVIPYAHQRWGFYITVAVMLIVPVIMLRVFKKRGWF</sequence>
<dbReference type="GO" id="GO:0005886">
    <property type="term" value="C:plasma membrane"/>
    <property type="evidence" value="ECO:0007669"/>
    <property type="project" value="UniProtKB-SubCell"/>
</dbReference>
<dbReference type="OrthoDB" id="9803416at2"/>
<dbReference type="SUPFAM" id="SSF144083">
    <property type="entry name" value="Magnesium transport protein CorA, transmembrane region"/>
    <property type="match status" value="1"/>
</dbReference>
<keyword evidence="6 12" id="KW-0460">Magnesium</keyword>
<reference evidence="14 15" key="1">
    <citation type="submission" date="2019-07" db="EMBL/GenBank/DDBJ databases">
        <title>Whole genome shotgun sequence of Segetibacter aerophilus NBRC 106135.</title>
        <authorList>
            <person name="Hosoyama A."/>
            <person name="Uohara A."/>
            <person name="Ohji S."/>
            <person name="Ichikawa N."/>
        </authorList>
    </citation>
    <scope>NUCLEOTIDE SEQUENCE [LARGE SCALE GENOMIC DNA]</scope>
    <source>
        <strain evidence="14 15">NBRC 106135</strain>
    </source>
</reference>
<dbReference type="InterPro" id="IPR004488">
    <property type="entry name" value="Mg/Co-transport_prot_CorA"/>
</dbReference>
<dbReference type="PANTHER" id="PTHR46494">
    <property type="entry name" value="CORA FAMILY METAL ION TRANSPORTER (EUROFUNG)"/>
    <property type="match status" value="1"/>
</dbReference>
<dbReference type="CDD" id="cd12828">
    <property type="entry name" value="TmCorA-like_1"/>
    <property type="match status" value="1"/>
</dbReference>
<protein>
    <recommendedName>
        <fullName evidence="12">Magnesium transport protein CorA</fullName>
    </recommendedName>
</protein>
<feature type="transmembrane region" description="Helical" evidence="12">
    <location>
        <begin position="338"/>
        <end position="358"/>
    </location>
</feature>
<evidence type="ECO:0000256" key="7">
    <source>
        <dbReference type="ARBA" id="ARBA00022989"/>
    </source>
</evidence>
<dbReference type="InterPro" id="IPR045863">
    <property type="entry name" value="CorA_TM1_TM2"/>
</dbReference>
<feature type="coiled-coil region" evidence="13">
    <location>
        <begin position="191"/>
        <end position="237"/>
    </location>
</feature>
<evidence type="ECO:0000256" key="11">
    <source>
        <dbReference type="ARBA" id="ARBA00045497"/>
    </source>
</evidence>
<evidence type="ECO:0000256" key="6">
    <source>
        <dbReference type="ARBA" id="ARBA00022842"/>
    </source>
</evidence>
<name>A0A512BJC1_9BACT</name>
<dbReference type="Gene3D" id="3.30.460.20">
    <property type="entry name" value="CorA soluble domain-like"/>
    <property type="match status" value="1"/>
</dbReference>
<comment type="caution">
    <text evidence="14">The sequence shown here is derived from an EMBL/GenBank/DDBJ whole genome shotgun (WGS) entry which is preliminary data.</text>
</comment>
<dbReference type="InterPro" id="IPR045861">
    <property type="entry name" value="CorA_cytoplasmic_dom"/>
</dbReference>
<dbReference type="Pfam" id="PF01544">
    <property type="entry name" value="CorA"/>
    <property type="match status" value="1"/>
</dbReference>
<organism evidence="14 15">
    <name type="scientific">Segetibacter aerophilus</name>
    <dbReference type="NCBI Taxonomy" id="670293"/>
    <lineage>
        <taxon>Bacteria</taxon>
        <taxon>Pseudomonadati</taxon>
        <taxon>Bacteroidota</taxon>
        <taxon>Chitinophagia</taxon>
        <taxon>Chitinophagales</taxon>
        <taxon>Chitinophagaceae</taxon>
        <taxon>Segetibacter</taxon>
    </lineage>
</organism>
<comment type="catalytic activity">
    <reaction evidence="10">
        <text>Mg(2+)(in) = Mg(2+)(out)</text>
        <dbReference type="Rhea" id="RHEA:29827"/>
        <dbReference type="ChEBI" id="CHEBI:18420"/>
    </reaction>
</comment>
<keyword evidence="4 12" id="KW-1003">Cell membrane</keyword>
<evidence type="ECO:0000256" key="4">
    <source>
        <dbReference type="ARBA" id="ARBA00022475"/>
    </source>
</evidence>
<dbReference type="Proteomes" id="UP000321513">
    <property type="component" value="Unassembled WGS sequence"/>
</dbReference>
<evidence type="ECO:0000256" key="13">
    <source>
        <dbReference type="SAM" id="Coils"/>
    </source>
</evidence>
<dbReference type="RefSeq" id="WP_147206192.1">
    <property type="nucleotide sequence ID" value="NZ_BJYT01000038.1"/>
</dbReference>
<comment type="function">
    <text evidence="11">Mediates influx of magnesium ions. Alternates between open and closed states. Activated by low cytoplasmic Mg(2+) levels. Inactive when cytoplasmic Mg(2+) levels are high.</text>
</comment>
<comment type="similarity">
    <text evidence="2 12">Belongs to the CorA metal ion transporter (MIT) (TC 1.A.35) family.</text>
</comment>
<evidence type="ECO:0000256" key="12">
    <source>
        <dbReference type="RuleBase" id="RU362010"/>
    </source>
</evidence>
<dbReference type="EMBL" id="BJYT01000038">
    <property type="protein sequence ID" value="GEO12063.1"/>
    <property type="molecule type" value="Genomic_DNA"/>
</dbReference>
<accession>A0A512BJC1</accession>
<evidence type="ECO:0000256" key="8">
    <source>
        <dbReference type="ARBA" id="ARBA00023065"/>
    </source>
</evidence>
<dbReference type="InterPro" id="IPR002523">
    <property type="entry name" value="MgTranspt_CorA/ZnTranspt_ZntB"/>
</dbReference>
<keyword evidence="9 12" id="KW-0472">Membrane</keyword>
<keyword evidence="3 12" id="KW-0813">Transport</keyword>
<dbReference type="FunFam" id="1.20.58.340:FF:000004">
    <property type="entry name" value="Magnesium transport protein CorA"/>
    <property type="match status" value="1"/>
</dbReference>
<proteinExistence type="inferred from homology"/>
<evidence type="ECO:0000256" key="1">
    <source>
        <dbReference type="ARBA" id="ARBA00004651"/>
    </source>
</evidence>
<evidence type="ECO:0000313" key="14">
    <source>
        <dbReference type="EMBL" id="GEO12063.1"/>
    </source>
</evidence>
<keyword evidence="5 12" id="KW-0812">Transmembrane</keyword>
<feature type="transmembrane region" description="Helical" evidence="12">
    <location>
        <begin position="306"/>
        <end position="326"/>
    </location>
</feature>
<evidence type="ECO:0000256" key="9">
    <source>
        <dbReference type="ARBA" id="ARBA00023136"/>
    </source>
</evidence>
<keyword evidence="13" id="KW-0175">Coiled coil</keyword>
<dbReference type="GO" id="GO:0050897">
    <property type="term" value="F:cobalt ion binding"/>
    <property type="evidence" value="ECO:0007669"/>
    <property type="project" value="TreeGrafter"/>
</dbReference>
<dbReference type="GO" id="GO:0000287">
    <property type="term" value="F:magnesium ion binding"/>
    <property type="evidence" value="ECO:0007669"/>
    <property type="project" value="TreeGrafter"/>
</dbReference>
<evidence type="ECO:0000256" key="5">
    <source>
        <dbReference type="ARBA" id="ARBA00022692"/>
    </source>
</evidence>
<keyword evidence="7 12" id="KW-1133">Transmembrane helix</keyword>
<dbReference type="NCBIfam" id="TIGR00383">
    <property type="entry name" value="corA"/>
    <property type="match status" value="1"/>
</dbReference>
<keyword evidence="15" id="KW-1185">Reference proteome</keyword>
<dbReference type="GO" id="GO:0015095">
    <property type="term" value="F:magnesium ion transmembrane transporter activity"/>
    <property type="evidence" value="ECO:0007669"/>
    <property type="project" value="UniProtKB-UniRule"/>
</dbReference>
<evidence type="ECO:0000256" key="10">
    <source>
        <dbReference type="ARBA" id="ARBA00034269"/>
    </source>
</evidence>
<evidence type="ECO:0000256" key="2">
    <source>
        <dbReference type="ARBA" id="ARBA00009765"/>
    </source>
</evidence>
<dbReference type="Gene3D" id="1.20.58.340">
    <property type="entry name" value="Magnesium transport protein CorA, transmembrane region"/>
    <property type="match status" value="2"/>
</dbReference>
<dbReference type="GO" id="GO:0015087">
    <property type="term" value="F:cobalt ion transmembrane transporter activity"/>
    <property type="evidence" value="ECO:0007669"/>
    <property type="project" value="UniProtKB-UniRule"/>
</dbReference>
<comment type="subcellular location">
    <subcellularLocation>
        <location evidence="1">Cell membrane</location>
        <topology evidence="1">Multi-pass membrane protein</topology>
    </subcellularLocation>
    <subcellularLocation>
        <location evidence="12">Membrane</location>
        <topology evidence="12">Multi-pass membrane protein</topology>
    </subcellularLocation>
</comment>
<keyword evidence="8 12" id="KW-0406">Ion transport</keyword>